<name>A0A921JPM8_9ACTN</name>
<comment type="caution">
    <text evidence="2">The sequence shown here is derived from an EMBL/GenBank/DDBJ whole genome shotgun (WGS) entry which is preliminary data.</text>
</comment>
<organism evidence="2 3">
    <name type="scientific">Tessaracoccus flavescens</name>
    <dbReference type="NCBI Taxonomy" id="399497"/>
    <lineage>
        <taxon>Bacteria</taxon>
        <taxon>Bacillati</taxon>
        <taxon>Actinomycetota</taxon>
        <taxon>Actinomycetes</taxon>
        <taxon>Propionibacteriales</taxon>
        <taxon>Propionibacteriaceae</taxon>
        <taxon>Tessaracoccus</taxon>
    </lineage>
</organism>
<dbReference type="InterPro" id="IPR043131">
    <property type="entry name" value="BCAT-like_N"/>
</dbReference>
<evidence type="ECO:0000313" key="3">
    <source>
        <dbReference type="Proteomes" id="UP000712713"/>
    </source>
</evidence>
<dbReference type="Pfam" id="PF01063">
    <property type="entry name" value="Aminotran_4"/>
    <property type="match status" value="1"/>
</dbReference>
<dbReference type="PRINTS" id="PR00095">
    <property type="entry name" value="ANTSNTHASEI"/>
</dbReference>
<dbReference type="Gene3D" id="3.30.470.10">
    <property type="match status" value="1"/>
</dbReference>
<evidence type="ECO:0000313" key="2">
    <source>
        <dbReference type="EMBL" id="HJE50435.1"/>
    </source>
</evidence>
<dbReference type="Pfam" id="PF00425">
    <property type="entry name" value="Chorismate_bind"/>
    <property type="match status" value="1"/>
</dbReference>
<dbReference type="InterPro" id="IPR036038">
    <property type="entry name" value="Aminotransferase-like"/>
</dbReference>
<accession>A0A921JPM8</accession>
<evidence type="ECO:0000259" key="1">
    <source>
        <dbReference type="Pfam" id="PF00425"/>
    </source>
</evidence>
<dbReference type="PANTHER" id="PTHR11236">
    <property type="entry name" value="AMINOBENZOATE/ANTHRANILATE SYNTHASE"/>
    <property type="match status" value="1"/>
</dbReference>
<dbReference type="InterPro" id="IPR015890">
    <property type="entry name" value="Chorismate_C"/>
</dbReference>
<protein>
    <submittedName>
        <fullName evidence="2">Chorismate-binding protein</fullName>
    </submittedName>
</protein>
<dbReference type="SUPFAM" id="SSF56322">
    <property type="entry name" value="ADC synthase"/>
    <property type="match status" value="1"/>
</dbReference>
<dbReference type="InterPro" id="IPR019999">
    <property type="entry name" value="Anth_synth_I-like"/>
</dbReference>
<dbReference type="GO" id="GO:0046820">
    <property type="term" value="F:4-amino-4-deoxychorismate synthase activity"/>
    <property type="evidence" value="ECO:0007669"/>
    <property type="project" value="TreeGrafter"/>
</dbReference>
<dbReference type="InterPro" id="IPR043132">
    <property type="entry name" value="BCAT-like_C"/>
</dbReference>
<proteinExistence type="predicted"/>
<dbReference type="Gene3D" id="3.20.10.10">
    <property type="entry name" value="D-amino Acid Aminotransferase, subunit A, domain 2"/>
    <property type="match status" value="1"/>
</dbReference>
<dbReference type="InterPro" id="IPR001544">
    <property type="entry name" value="Aminotrans_IV"/>
</dbReference>
<dbReference type="GO" id="GO:0000162">
    <property type="term" value="P:L-tryptophan biosynthetic process"/>
    <property type="evidence" value="ECO:0007669"/>
    <property type="project" value="TreeGrafter"/>
</dbReference>
<dbReference type="Gene3D" id="3.60.120.10">
    <property type="entry name" value="Anthranilate synthase"/>
    <property type="match status" value="1"/>
</dbReference>
<dbReference type="PANTHER" id="PTHR11236:SF50">
    <property type="entry name" value="AMINODEOXYCHORISMATE SYNTHASE COMPONENT 1"/>
    <property type="match status" value="1"/>
</dbReference>
<reference evidence="2" key="1">
    <citation type="journal article" date="2021" name="PeerJ">
        <title>Extensive microbial diversity within the chicken gut microbiome revealed by metagenomics and culture.</title>
        <authorList>
            <person name="Gilroy R."/>
            <person name="Ravi A."/>
            <person name="Getino M."/>
            <person name="Pursley I."/>
            <person name="Horton D.L."/>
            <person name="Alikhan N.F."/>
            <person name="Baker D."/>
            <person name="Gharbi K."/>
            <person name="Hall N."/>
            <person name="Watson M."/>
            <person name="Adriaenssens E.M."/>
            <person name="Foster-Nyarko E."/>
            <person name="Jarju S."/>
            <person name="Secka A."/>
            <person name="Antonio M."/>
            <person name="Oren A."/>
            <person name="Chaudhuri R.R."/>
            <person name="La Ragione R."/>
            <person name="Hildebrand F."/>
            <person name="Pallen M.J."/>
        </authorList>
    </citation>
    <scope>NUCLEOTIDE SEQUENCE</scope>
    <source>
        <strain evidence="2">ChiGjej3B3-7470</strain>
    </source>
</reference>
<dbReference type="Proteomes" id="UP000712713">
    <property type="component" value="Unassembled WGS sequence"/>
</dbReference>
<gene>
    <name evidence="2" type="ORF">K8V15_00345</name>
</gene>
<dbReference type="SUPFAM" id="SSF56752">
    <property type="entry name" value="D-aminoacid aminotransferase-like PLP-dependent enzymes"/>
    <property type="match status" value="1"/>
</dbReference>
<dbReference type="AlphaFoldDB" id="A0A921JPM8"/>
<dbReference type="InterPro" id="IPR005801">
    <property type="entry name" value="ADC_synthase"/>
</dbReference>
<sequence length="555" mass="59278">MEPFVLLDDALAGSATLLTALQSVDLVGLDSIDSSLRAGWSRGWHCFARLPYTGNAALFWFAHRFAVDPDAFLPSTPAGLIDAAHDVTADEFAAGIQTVKEAIAAGTCYQVNYTHRVHATVSGDPRALYRRLRERQPVAFGVLAHLPEPAAAWTLSLSPELFLDVRDGLATSRPMKGTAPIESDPSALRDDPKNRAENLMIVDLLRNDLSQVADDVSVPALFEVEAVGRLWQMTSTVTGRLRPDVGLGDLLRATFPCGSITGAPKLASMRIIDGVERDERGLYTGSLGVIEDGRATLNIAIRTLEIDEAGRARLGIGSGVVADSTAESEWQECIAKAAFATGLTPDVHLREAIRVVDGVAPLAELHRRRLSRSSAALGIPLRTDPVADAIAQTPPGAWRVGIDVAPDGASAVTHAPLTPTVEPVDVVIAPAAWSPTPWSIHKTTDRAHFDDATAFATRHGAFDAIGHTVDGVVLEGARTSVFARIDERWVTPPLDLGILDSVQRRAILDDPALIGADSIEEAAFTVDDLRRAESVIVANAVRGPLTARLKEIPSP</sequence>
<reference evidence="2" key="2">
    <citation type="submission" date="2021-09" db="EMBL/GenBank/DDBJ databases">
        <authorList>
            <person name="Gilroy R."/>
        </authorList>
    </citation>
    <scope>NUCLEOTIDE SEQUENCE</scope>
    <source>
        <strain evidence="2">ChiGjej3B3-7470</strain>
    </source>
</reference>
<dbReference type="EMBL" id="DYZF01000011">
    <property type="protein sequence ID" value="HJE50435.1"/>
    <property type="molecule type" value="Genomic_DNA"/>
</dbReference>
<feature type="domain" description="Chorismate-utilising enzyme C-terminal" evidence="1">
    <location>
        <begin position="90"/>
        <end position="336"/>
    </location>
</feature>